<sequence length="230" mass="25761">MCRKNDLPTEPKSPSRSRSAKEVRKVNRDKSTDPAPTQLWIECENRNWDRALLVLKGKPSDAQIAGDYGRLPLHEVCIGAAPLKIVRAILVDAPRTISTPDDFGQLPLHYAAKWGAPLDVLALLIRIYPQAQRVRDHKGRTPLHFACFCKSTTFDVIHLLLQMDGGVATIVDDEGRTPLHYAAKFEAPFDIQWALFMHHPRAVRIEDQKGCTPVQYGLDNSTFAKCLGTL</sequence>
<dbReference type="AlphaFoldDB" id="A0A6U5GBB2"/>
<dbReference type="GO" id="GO:0051017">
    <property type="term" value="P:actin filament bundle assembly"/>
    <property type="evidence" value="ECO:0007669"/>
    <property type="project" value="TreeGrafter"/>
</dbReference>
<reference evidence="5" key="1">
    <citation type="submission" date="2021-01" db="EMBL/GenBank/DDBJ databases">
        <authorList>
            <person name="Corre E."/>
            <person name="Pelletier E."/>
            <person name="Niang G."/>
            <person name="Scheremetjew M."/>
            <person name="Finn R."/>
            <person name="Kale V."/>
            <person name="Holt S."/>
            <person name="Cochrane G."/>
            <person name="Meng A."/>
            <person name="Brown T."/>
            <person name="Cohen L."/>
        </authorList>
    </citation>
    <scope>NUCLEOTIDE SEQUENCE</scope>
    <source>
        <strain evidence="5">308</strain>
    </source>
</reference>
<evidence type="ECO:0000256" key="1">
    <source>
        <dbReference type="ARBA" id="ARBA00022737"/>
    </source>
</evidence>
<organism evidence="5">
    <name type="scientific">Corethron hystrix</name>
    <dbReference type="NCBI Taxonomy" id="216773"/>
    <lineage>
        <taxon>Eukaryota</taxon>
        <taxon>Sar</taxon>
        <taxon>Stramenopiles</taxon>
        <taxon>Ochrophyta</taxon>
        <taxon>Bacillariophyta</taxon>
        <taxon>Coscinodiscophyceae</taxon>
        <taxon>Corethrophycidae</taxon>
        <taxon>Corethrales</taxon>
        <taxon>Corethraceae</taxon>
        <taxon>Corethron</taxon>
    </lineage>
</organism>
<dbReference type="SMART" id="SM00248">
    <property type="entry name" value="ANK"/>
    <property type="match status" value="4"/>
</dbReference>
<proteinExistence type="predicted"/>
<evidence type="ECO:0000313" key="5">
    <source>
        <dbReference type="EMBL" id="CAD8885767.1"/>
    </source>
</evidence>
<dbReference type="PANTHER" id="PTHR24153">
    <property type="entry name" value="ESPIN"/>
    <property type="match status" value="1"/>
</dbReference>
<dbReference type="InterPro" id="IPR002110">
    <property type="entry name" value="Ankyrin_rpt"/>
</dbReference>
<feature type="region of interest" description="Disordered" evidence="3">
    <location>
        <begin position="1"/>
        <end position="35"/>
    </location>
</feature>
<name>A0A6U5GBB2_9STRA</name>
<feature type="compositionally biased region" description="Basic and acidic residues" evidence="3">
    <location>
        <begin position="19"/>
        <end position="32"/>
    </location>
</feature>
<dbReference type="SUPFAM" id="SSF48403">
    <property type="entry name" value="Ankyrin repeat"/>
    <property type="match status" value="1"/>
</dbReference>
<protein>
    <submittedName>
        <fullName evidence="5">Uncharacterized protein</fullName>
    </submittedName>
</protein>
<dbReference type="Pfam" id="PF12796">
    <property type="entry name" value="Ank_2"/>
    <property type="match status" value="1"/>
</dbReference>
<accession>A0A6U5GBB2</accession>
<evidence type="ECO:0000256" key="2">
    <source>
        <dbReference type="ARBA" id="ARBA00023043"/>
    </source>
</evidence>
<gene>
    <name evidence="4" type="ORF">CHYS00102_LOCUS12963</name>
    <name evidence="5" type="ORF">CHYS00102_LOCUS12964</name>
</gene>
<dbReference type="GO" id="GO:0005737">
    <property type="term" value="C:cytoplasm"/>
    <property type="evidence" value="ECO:0007669"/>
    <property type="project" value="TreeGrafter"/>
</dbReference>
<keyword evidence="1" id="KW-0677">Repeat</keyword>
<evidence type="ECO:0000313" key="4">
    <source>
        <dbReference type="EMBL" id="CAD8885766.1"/>
    </source>
</evidence>
<dbReference type="PANTHER" id="PTHR24153:SF8">
    <property type="entry name" value="FORKED, ISOFORM F"/>
    <property type="match status" value="1"/>
</dbReference>
<dbReference type="InterPro" id="IPR052420">
    <property type="entry name" value="Espin/Espin-like"/>
</dbReference>
<dbReference type="EMBL" id="HBFR01017822">
    <property type="protein sequence ID" value="CAD8885767.1"/>
    <property type="molecule type" value="Transcribed_RNA"/>
</dbReference>
<dbReference type="GO" id="GO:0051015">
    <property type="term" value="F:actin filament binding"/>
    <property type="evidence" value="ECO:0007669"/>
    <property type="project" value="TreeGrafter"/>
</dbReference>
<dbReference type="Gene3D" id="1.25.40.20">
    <property type="entry name" value="Ankyrin repeat-containing domain"/>
    <property type="match status" value="2"/>
</dbReference>
<dbReference type="InterPro" id="IPR036770">
    <property type="entry name" value="Ankyrin_rpt-contain_sf"/>
</dbReference>
<dbReference type="EMBL" id="HBFR01017821">
    <property type="protein sequence ID" value="CAD8885766.1"/>
    <property type="molecule type" value="Transcribed_RNA"/>
</dbReference>
<keyword evidence="2" id="KW-0040">ANK repeat</keyword>
<evidence type="ECO:0000256" key="3">
    <source>
        <dbReference type="SAM" id="MobiDB-lite"/>
    </source>
</evidence>